<sequence length="191" mass="22151">MKFHTMPVIRSHEKRENSLINMSSRDKPNIMITGTPGTGKTSLCEQLARETGFRHINVGDWVKEKSLHSGWDDDFECFVLDDDKVCDALEELVEEGGCIVDHHGCDMFPERWFDLVIVLQTDNSTLFDRLQRRGYSQKKIQENVECEIMMVVAEEARESYKEEIVKLLPSNTSEDLERNLQQLVDWIRANT</sequence>
<evidence type="ECO:0000256" key="1">
    <source>
        <dbReference type="ARBA" id="ARBA00000582"/>
    </source>
</evidence>
<dbReference type="OrthoDB" id="10251185at2759"/>
<dbReference type="InterPro" id="IPR020618">
    <property type="entry name" value="Adenyl_kinase_AK6"/>
</dbReference>
<feature type="binding site" evidence="10">
    <location>
        <position position="39"/>
    </location>
    <ligand>
        <name>ATP</name>
        <dbReference type="ChEBI" id="CHEBI:30616"/>
    </ligand>
</feature>
<keyword evidence="4 10" id="KW-0698">rRNA processing</keyword>
<name>A0A250XDW9_9CHLO</name>
<evidence type="ECO:0000256" key="4">
    <source>
        <dbReference type="ARBA" id="ARBA00022552"/>
    </source>
</evidence>
<keyword evidence="2 10" id="KW-0963">Cytoplasm</keyword>
<feature type="binding site" evidence="10">
    <location>
        <position position="37"/>
    </location>
    <ligand>
        <name>ATP</name>
        <dbReference type="ChEBI" id="CHEBI:30616"/>
    </ligand>
</feature>
<dbReference type="GO" id="GO:0006364">
    <property type="term" value="P:rRNA processing"/>
    <property type="evidence" value="ECO:0007669"/>
    <property type="project" value="UniProtKB-KW"/>
</dbReference>
<evidence type="ECO:0000256" key="5">
    <source>
        <dbReference type="ARBA" id="ARBA00022679"/>
    </source>
</evidence>
<accession>A0A250XDW9</accession>
<evidence type="ECO:0000256" key="9">
    <source>
        <dbReference type="ARBA" id="ARBA00023242"/>
    </source>
</evidence>
<evidence type="ECO:0000313" key="12">
    <source>
        <dbReference type="Proteomes" id="UP000232323"/>
    </source>
</evidence>
<evidence type="ECO:0000256" key="2">
    <source>
        <dbReference type="ARBA" id="ARBA00022490"/>
    </source>
</evidence>
<feature type="region of interest" description="NMPbind" evidence="10">
    <location>
        <begin position="57"/>
        <end position="80"/>
    </location>
</feature>
<feature type="binding site" evidence="10">
    <location>
        <position position="41"/>
    </location>
    <ligand>
        <name>ATP</name>
        <dbReference type="ChEBI" id="CHEBI:30616"/>
    </ligand>
</feature>
<feature type="binding site" evidence="10">
    <location>
        <position position="42"/>
    </location>
    <ligand>
        <name>ATP</name>
        <dbReference type="ChEBI" id="CHEBI:30616"/>
    </ligand>
</feature>
<dbReference type="Proteomes" id="UP000232323">
    <property type="component" value="Unassembled WGS sequence"/>
</dbReference>
<evidence type="ECO:0000256" key="7">
    <source>
        <dbReference type="ARBA" id="ARBA00022777"/>
    </source>
</evidence>
<dbReference type="AlphaFoldDB" id="A0A250XDW9"/>
<dbReference type="GO" id="GO:0004017">
    <property type="term" value="F:AMP kinase activity"/>
    <property type="evidence" value="ECO:0007669"/>
    <property type="project" value="UniProtKB-UniRule"/>
</dbReference>
<comment type="subunit">
    <text evidence="10">Interacts with small ribosomal subunit protein uS11. Not a structural component of 43S pre-ribosomes, but transiently interacts with them by binding to uS11.</text>
</comment>
<comment type="catalytic activity">
    <reaction evidence="10">
        <text>ATP + H2O = ADP + phosphate + H(+)</text>
        <dbReference type="Rhea" id="RHEA:13065"/>
        <dbReference type="ChEBI" id="CHEBI:15377"/>
        <dbReference type="ChEBI" id="CHEBI:15378"/>
        <dbReference type="ChEBI" id="CHEBI:30616"/>
        <dbReference type="ChEBI" id="CHEBI:43474"/>
        <dbReference type="ChEBI" id="CHEBI:456216"/>
    </reaction>
</comment>
<dbReference type="STRING" id="1157962.A0A250XDW9"/>
<dbReference type="GO" id="GO:0042274">
    <property type="term" value="P:ribosomal small subunit biogenesis"/>
    <property type="evidence" value="ECO:0007669"/>
    <property type="project" value="UniProtKB-UniRule"/>
</dbReference>
<comment type="catalytic activity">
    <reaction evidence="1 10">
        <text>AMP + ATP = 2 ADP</text>
        <dbReference type="Rhea" id="RHEA:12973"/>
        <dbReference type="ChEBI" id="CHEBI:30616"/>
        <dbReference type="ChEBI" id="CHEBI:456215"/>
        <dbReference type="ChEBI" id="CHEBI:456216"/>
        <dbReference type="EC" id="2.7.4.3"/>
    </reaction>
</comment>
<evidence type="ECO:0000256" key="6">
    <source>
        <dbReference type="ARBA" id="ARBA00022741"/>
    </source>
</evidence>
<dbReference type="PANTHER" id="PTHR12595">
    <property type="entry name" value="POS9-ACTIVATING FACTOR FAP7-RELATED"/>
    <property type="match status" value="1"/>
</dbReference>
<dbReference type="GO" id="GO:0005737">
    <property type="term" value="C:cytoplasm"/>
    <property type="evidence" value="ECO:0007669"/>
    <property type="project" value="UniProtKB-SubCell"/>
</dbReference>
<evidence type="ECO:0000256" key="3">
    <source>
        <dbReference type="ARBA" id="ARBA00022517"/>
    </source>
</evidence>
<evidence type="ECO:0000256" key="8">
    <source>
        <dbReference type="ARBA" id="ARBA00022840"/>
    </source>
</evidence>
<dbReference type="EC" id="2.7.4.3" evidence="10"/>
<comment type="similarity">
    <text evidence="10">Belongs to the adenylate kinase family. AK6 subfamily.</text>
</comment>
<dbReference type="GO" id="GO:0005524">
    <property type="term" value="F:ATP binding"/>
    <property type="evidence" value="ECO:0007669"/>
    <property type="project" value="UniProtKB-KW"/>
</dbReference>
<protein>
    <recommendedName>
        <fullName evidence="10">Adenylate kinase isoenzyme 6 homolog</fullName>
        <shortName evidence="10">AK6</shortName>
        <ecNumber evidence="10">2.7.4.3</ecNumber>
    </recommendedName>
    <alternativeName>
        <fullName evidence="10">Dual activity adenylate kinase/ATPase</fullName>
        <shortName evidence="10">AK/ATPase</shortName>
    </alternativeName>
</protein>
<dbReference type="InterPro" id="IPR027417">
    <property type="entry name" value="P-loop_NTPase"/>
</dbReference>
<keyword evidence="6 10" id="KW-0547">Nucleotide-binding</keyword>
<reference evidence="11 12" key="1">
    <citation type="submission" date="2017-08" db="EMBL/GenBank/DDBJ databases">
        <title>Acidophilic green algal genome provides insights into adaptation to an acidic environment.</title>
        <authorList>
            <person name="Hirooka S."/>
            <person name="Hirose Y."/>
            <person name="Kanesaki Y."/>
            <person name="Higuchi S."/>
            <person name="Fujiwara T."/>
            <person name="Onuma R."/>
            <person name="Era A."/>
            <person name="Ohbayashi R."/>
            <person name="Uzuka A."/>
            <person name="Nozaki H."/>
            <person name="Yoshikawa H."/>
            <person name="Miyagishima S.Y."/>
        </authorList>
    </citation>
    <scope>NUCLEOTIDE SEQUENCE [LARGE SCALE GENOMIC DNA]</scope>
    <source>
        <strain evidence="11 12">NIES-2499</strain>
    </source>
</reference>
<keyword evidence="8 10" id="KW-0067">ATP-binding</keyword>
<feature type="binding site" evidence="10">
    <location>
        <position position="40"/>
    </location>
    <ligand>
        <name>ATP</name>
        <dbReference type="ChEBI" id="CHEBI:30616"/>
    </ligand>
</feature>
<dbReference type="GO" id="GO:0016887">
    <property type="term" value="F:ATP hydrolysis activity"/>
    <property type="evidence" value="ECO:0007669"/>
    <property type="project" value="UniProtKB-UniRule"/>
</dbReference>
<organism evidence="11 12">
    <name type="scientific">Chlamydomonas eustigma</name>
    <dbReference type="NCBI Taxonomy" id="1157962"/>
    <lineage>
        <taxon>Eukaryota</taxon>
        <taxon>Viridiplantae</taxon>
        <taxon>Chlorophyta</taxon>
        <taxon>core chlorophytes</taxon>
        <taxon>Chlorophyceae</taxon>
        <taxon>CS clade</taxon>
        <taxon>Chlamydomonadales</taxon>
        <taxon>Chlamydomonadaceae</taxon>
        <taxon>Chlamydomonas</taxon>
    </lineage>
</organism>
<dbReference type="GO" id="GO:0005634">
    <property type="term" value="C:nucleus"/>
    <property type="evidence" value="ECO:0007669"/>
    <property type="project" value="UniProtKB-SubCell"/>
</dbReference>
<feature type="region of interest" description="LID" evidence="10">
    <location>
        <begin position="132"/>
        <end position="142"/>
    </location>
</feature>
<dbReference type="EMBL" id="BEGY01000063">
    <property type="protein sequence ID" value="GAX81278.1"/>
    <property type="molecule type" value="Genomic_DNA"/>
</dbReference>
<comment type="function">
    <text evidence="10">Broad-specificity nucleoside monophosphate (NMP) kinase that catalyzes the reversible transfer of the terminal phosphate group between nucleoside triphosphates and monophosphates. Has also ATPase activity. Involved in the late cytoplasmic maturation steps of the 40S ribosomal particles, specifically 18S rRNA maturation. While NMP activity is not required for ribosome maturation, ATPase activity is. Associates transiently with small ribosomal subunit protein uS11. ATP hydrolysis breaks the interaction with uS11. May temporarily remove uS11 from the ribosome to enable a conformational change of the ribosomal RNA that is needed for the final maturation step of the small ribosomal subunit. Its NMP activity may have a role in nuclear energy homeostasis.</text>
</comment>
<gene>
    <name evidence="11" type="ORF">CEUSTIGMA_g8710.t1</name>
</gene>
<comment type="subcellular location">
    <subcellularLocation>
        <location evidence="10">Cytoplasm</location>
    </subcellularLocation>
    <subcellularLocation>
        <location evidence="10">Nucleus</location>
    </subcellularLocation>
</comment>
<dbReference type="Gene3D" id="3.40.50.300">
    <property type="entry name" value="P-loop containing nucleotide triphosphate hydrolases"/>
    <property type="match status" value="1"/>
</dbReference>
<feature type="binding site" evidence="10">
    <location>
        <position position="133"/>
    </location>
    <ligand>
        <name>ATP</name>
        <dbReference type="ChEBI" id="CHEBI:30616"/>
    </ligand>
</feature>
<evidence type="ECO:0000256" key="10">
    <source>
        <dbReference type="HAMAP-Rule" id="MF_03173"/>
    </source>
</evidence>
<keyword evidence="7 10" id="KW-0418">Kinase</keyword>
<keyword evidence="5 10" id="KW-0808">Transferase</keyword>
<comment type="caution">
    <text evidence="11">The sequence shown here is derived from an EMBL/GenBank/DDBJ whole genome shotgun (WGS) entry which is preliminary data.</text>
</comment>
<proteinExistence type="inferred from homology"/>
<dbReference type="PANTHER" id="PTHR12595:SF0">
    <property type="entry name" value="ADENYLATE KINASE ISOENZYME 6"/>
    <property type="match status" value="1"/>
</dbReference>
<evidence type="ECO:0000313" key="11">
    <source>
        <dbReference type="EMBL" id="GAX81278.1"/>
    </source>
</evidence>
<keyword evidence="12" id="KW-1185">Reference proteome</keyword>
<comment type="caution">
    <text evidence="10">Lacks conserved residue(s) required for the propagation of feature annotation.</text>
</comment>
<dbReference type="Pfam" id="PF13238">
    <property type="entry name" value="AAA_18"/>
    <property type="match status" value="1"/>
</dbReference>
<dbReference type="FunFam" id="3.40.50.300:FF:000372">
    <property type="entry name" value="Adenylate kinase isoenzyme 6 homolog"/>
    <property type="match status" value="1"/>
</dbReference>
<dbReference type="SUPFAM" id="SSF52540">
    <property type="entry name" value="P-loop containing nucleoside triphosphate hydrolases"/>
    <property type="match status" value="1"/>
</dbReference>
<keyword evidence="3 10" id="KW-0690">Ribosome biogenesis</keyword>
<keyword evidence="9 10" id="KW-0539">Nucleus</keyword>
<dbReference type="HAMAP" id="MF_00039">
    <property type="entry name" value="Adenylate_kinase_AK6"/>
    <property type="match status" value="1"/>
</dbReference>